<dbReference type="GO" id="GO:0009035">
    <property type="term" value="F:type I site-specific deoxyribonuclease activity"/>
    <property type="evidence" value="ECO:0007669"/>
    <property type="project" value="UniProtKB-EC"/>
</dbReference>
<proteinExistence type="predicted"/>
<dbReference type="AlphaFoldDB" id="A0A412DCV2"/>
<evidence type="ECO:0000256" key="5">
    <source>
        <dbReference type="ARBA" id="ARBA00047942"/>
    </source>
</evidence>
<dbReference type="Gene3D" id="3.40.50.150">
    <property type="entry name" value="Vaccinia Virus protein VP39"/>
    <property type="match status" value="1"/>
</dbReference>
<keyword evidence="2 8" id="KW-0489">Methyltransferase</keyword>
<evidence type="ECO:0000256" key="3">
    <source>
        <dbReference type="ARBA" id="ARBA00022679"/>
    </source>
</evidence>
<comment type="catalytic activity">
    <reaction evidence="5">
        <text>a 2'-deoxyadenosine in DNA + S-adenosyl-L-methionine = an N(6)-methyl-2'-deoxyadenosine in DNA + S-adenosyl-L-homocysteine + H(+)</text>
        <dbReference type="Rhea" id="RHEA:15197"/>
        <dbReference type="Rhea" id="RHEA-COMP:12418"/>
        <dbReference type="Rhea" id="RHEA-COMP:12419"/>
        <dbReference type="ChEBI" id="CHEBI:15378"/>
        <dbReference type="ChEBI" id="CHEBI:57856"/>
        <dbReference type="ChEBI" id="CHEBI:59789"/>
        <dbReference type="ChEBI" id="CHEBI:90615"/>
        <dbReference type="ChEBI" id="CHEBI:90616"/>
        <dbReference type="EC" id="2.1.1.72"/>
    </reaction>
</comment>
<feature type="domain" description="Restriction endonuclease type I HsdR N-terminal" evidence="6">
    <location>
        <begin position="28"/>
        <end position="141"/>
    </location>
</feature>
<evidence type="ECO:0000259" key="6">
    <source>
        <dbReference type="Pfam" id="PF04313"/>
    </source>
</evidence>
<dbReference type="InterPro" id="IPR029063">
    <property type="entry name" value="SAM-dependent_MTases_sf"/>
</dbReference>
<dbReference type="InterPro" id="IPR002052">
    <property type="entry name" value="DNA_methylase_N6_adenine_CS"/>
</dbReference>
<keyword evidence="3 8" id="KW-0808">Transferase</keyword>
<dbReference type="GO" id="GO:0009307">
    <property type="term" value="P:DNA restriction-modification system"/>
    <property type="evidence" value="ECO:0007669"/>
    <property type="project" value="UniProtKB-KW"/>
</dbReference>
<reference evidence="8 9" key="1">
    <citation type="submission" date="2018-08" db="EMBL/GenBank/DDBJ databases">
        <title>A genome reference for cultivated species of the human gut microbiota.</title>
        <authorList>
            <person name="Zou Y."/>
            <person name="Xue W."/>
            <person name="Luo G."/>
        </authorList>
    </citation>
    <scope>NUCLEOTIDE SEQUENCE [LARGE SCALE GENOMIC DNA]</scope>
    <source>
        <strain evidence="8 9">AF26-20BH</strain>
    </source>
</reference>
<evidence type="ECO:0000256" key="1">
    <source>
        <dbReference type="ARBA" id="ARBA00011900"/>
    </source>
</evidence>
<dbReference type="RefSeq" id="WP_117904846.1">
    <property type="nucleotide sequence ID" value="NZ_JADNPL010000042.1"/>
</dbReference>
<dbReference type="SUPFAM" id="SSF53335">
    <property type="entry name" value="S-adenosyl-L-methionine-dependent methyltransferases"/>
    <property type="match status" value="1"/>
</dbReference>
<dbReference type="Pfam" id="PF04313">
    <property type="entry name" value="HSDR_N"/>
    <property type="match status" value="1"/>
</dbReference>
<dbReference type="EC" id="2.1.1.72" evidence="1"/>
<dbReference type="PANTHER" id="PTHR33841">
    <property type="entry name" value="DNA METHYLTRANSFERASE YEEA-RELATED"/>
    <property type="match status" value="1"/>
</dbReference>
<dbReference type="PRINTS" id="PR00507">
    <property type="entry name" value="N12N6MTFRASE"/>
</dbReference>
<dbReference type="GO" id="GO:0003677">
    <property type="term" value="F:DNA binding"/>
    <property type="evidence" value="ECO:0007669"/>
    <property type="project" value="UniProtKB-KW"/>
</dbReference>
<dbReference type="GO" id="GO:0009007">
    <property type="term" value="F:site-specific DNA-methyltransferase (adenine-specific) activity"/>
    <property type="evidence" value="ECO:0007669"/>
    <property type="project" value="UniProtKB-EC"/>
</dbReference>
<evidence type="ECO:0000256" key="4">
    <source>
        <dbReference type="ARBA" id="ARBA00022691"/>
    </source>
</evidence>
<name>A0A412DCV2_BACSE</name>
<dbReference type="PROSITE" id="PS00092">
    <property type="entry name" value="N6_MTASE"/>
    <property type="match status" value="1"/>
</dbReference>
<comment type="caution">
    <text evidence="8">The sequence shown here is derived from an EMBL/GenBank/DDBJ whole genome shotgun (WGS) entry which is preliminary data.</text>
</comment>
<evidence type="ECO:0000256" key="2">
    <source>
        <dbReference type="ARBA" id="ARBA00022603"/>
    </source>
</evidence>
<dbReference type="InterPro" id="IPR050953">
    <property type="entry name" value="N4_N6_ade-DNA_methylase"/>
</dbReference>
<dbReference type="InterPro" id="IPR011639">
    <property type="entry name" value="MethylTrfase_TaqI-like_dom"/>
</dbReference>
<protein>
    <recommendedName>
        <fullName evidence="1">site-specific DNA-methyltransferase (adenine-specific)</fullName>
        <ecNumber evidence="1">2.1.1.72</ecNumber>
    </recommendedName>
</protein>
<feature type="domain" description="Type II methyltransferase M.TaqI-like" evidence="7">
    <location>
        <begin position="445"/>
        <end position="619"/>
    </location>
</feature>
<evidence type="ECO:0000313" key="8">
    <source>
        <dbReference type="EMBL" id="RGR09175.1"/>
    </source>
</evidence>
<gene>
    <name evidence="8" type="ORF">DWY65_15060</name>
</gene>
<dbReference type="GO" id="GO:0032259">
    <property type="term" value="P:methylation"/>
    <property type="evidence" value="ECO:0007669"/>
    <property type="project" value="UniProtKB-KW"/>
</dbReference>
<keyword evidence="4" id="KW-0949">S-adenosyl-L-methionine</keyword>
<dbReference type="InterPro" id="IPR007409">
    <property type="entry name" value="Restrct_endonuc_type1_HsdR_N"/>
</dbReference>
<accession>A0A412DCV2</accession>
<organism evidence="8 9">
    <name type="scientific">Bacteroides stercoris</name>
    <dbReference type="NCBI Taxonomy" id="46506"/>
    <lineage>
        <taxon>Bacteria</taxon>
        <taxon>Pseudomonadati</taxon>
        <taxon>Bacteroidota</taxon>
        <taxon>Bacteroidia</taxon>
        <taxon>Bacteroidales</taxon>
        <taxon>Bacteroidaceae</taxon>
        <taxon>Bacteroides</taxon>
    </lineage>
</organism>
<dbReference type="Proteomes" id="UP000283310">
    <property type="component" value="Unassembled WGS sequence"/>
</dbReference>
<sequence length="1006" mass="116021">MDIQKIKRIIHTLVEKYEANRDFYRTSKFNETQVRNEFLDTLFESLGWDIRNISGKSTNEREVLLEESLKADAVTHSKKPDYTFRLFGERKFFLEAKKPCVDISTDDNPAKQVRRYGYTANLKISVLSNFEDLYIYDTSYKVEDGDTLTKARIKAYHYTDYENVADELLQLLGKESVYTGHFEEVWNNIELNVVHQSVDSLFLDQINQWRLMLGKQILSYDSNLDIDYLGDIVQSYINKILFLRVCEDRNIETYQRLLTIADHNSHKELVAKFKDADNKYNSGLFEELISEEVIGNISSSFWTIIRQLYFPESPYSFTVLSSDILGRIYEIFIAERLAIVDGELKIVKKPENMERDIVTTPNFVVREILRQTAVEIIKNKTANEINNLKCADIACGSGAFLLELYQVLHDSLVDYYIENDCSKLIQTSIGTYKLPYEMKRNLLVNCIYGVDKDFNAVEACKFGLLLKLLEDEDVNSLSSFHPILPDLANNIFYGNSLLSTVDVPSNDVFEINPFDFGGRAFDLIIGNPPYMKTEDIKAFTPKEKILYEKRNRYKTAYKQYDKYFLFIERALNLLKPDGYLGYIVPSKFMKVGAAKELRNLIANNAYLKAMTSFGAHQVFADKSNYTCIMVLEKNKHETFKYSEVSDFIGWRVRDVNAYKFCERPSITINDGTWVLCTDEHLPLLKKVTTHAKPLGDIVGGDYIFNGIQTSANKIYVFVPKSETRTTYTFKAFDGNEYEVEKVVTKPYFKTVQGSDAMNTYRTFKPNARVIFPYNRDNNGHLQLIPLTIIQRRYPLLYGFLMAAKPELNKASRNIQPKPINTDEWYRYGRHQSLEACEIKEKMIVGVLAQSNKYSIDNNGTLVSSGGTAGYCLVSVPSDSMYSIYYIQAILGSIQGEWLASLYGEIFRGGYIARGTKVLKQIPIREIDFTNQNERNTHDDIVDRQKKLIELGDNINKAAKKRRSLIPLQRQFDLLKKEQQKIINMLYGMTDDEVSLIPKIKELYAAD</sequence>
<evidence type="ECO:0000313" key="9">
    <source>
        <dbReference type="Proteomes" id="UP000283310"/>
    </source>
</evidence>
<dbReference type="GO" id="GO:0005524">
    <property type="term" value="F:ATP binding"/>
    <property type="evidence" value="ECO:0007669"/>
    <property type="project" value="UniProtKB-KW"/>
</dbReference>
<dbReference type="EMBL" id="QRTW01000040">
    <property type="protein sequence ID" value="RGR09175.1"/>
    <property type="molecule type" value="Genomic_DNA"/>
</dbReference>
<evidence type="ECO:0000259" key="7">
    <source>
        <dbReference type="Pfam" id="PF07669"/>
    </source>
</evidence>
<dbReference type="Pfam" id="PF07669">
    <property type="entry name" value="Eco57I"/>
    <property type="match status" value="1"/>
</dbReference>
<dbReference type="PANTHER" id="PTHR33841:SF1">
    <property type="entry name" value="DNA METHYLTRANSFERASE A"/>
    <property type="match status" value="1"/>
</dbReference>